<dbReference type="Gene3D" id="2.130.10.10">
    <property type="entry name" value="YVTN repeat-like/Quinoprotein amine dehydrogenase"/>
    <property type="match status" value="1"/>
</dbReference>
<dbReference type="InterPro" id="IPR019405">
    <property type="entry name" value="Lactonase_7-beta_prop"/>
</dbReference>
<name>A0A345HZR5_9ACTN</name>
<dbReference type="InterPro" id="IPR050282">
    <property type="entry name" value="Cycloisomerase_2"/>
</dbReference>
<comment type="cofactor">
    <cofactor evidence="1">
        <name>Cu cation</name>
        <dbReference type="ChEBI" id="CHEBI:23378"/>
    </cofactor>
</comment>
<dbReference type="GO" id="GO:0017057">
    <property type="term" value="F:6-phosphogluconolactonase activity"/>
    <property type="evidence" value="ECO:0007669"/>
    <property type="project" value="TreeGrafter"/>
</dbReference>
<dbReference type="SUPFAM" id="SSF50974">
    <property type="entry name" value="Nitrous oxide reductase, N-terminal domain"/>
    <property type="match status" value="1"/>
</dbReference>
<dbReference type="RefSeq" id="WP_114664729.1">
    <property type="nucleotide sequence ID" value="NZ_CP031194.1"/>
</dbReference>
<dbReference type="Proteomes" id="UP000253868">
    <property type="component" value="Chromosome"/>
</dbReference>
<dbReference type="SUPFAM" id="SSF63829">
    <property type="entry name" value="Calcium-dependent phosphotriesterase"/>
    <property type="match status" value="1"/>
</dbReference>
<comment type="similarity">
    <text evidence="2">Belongs to the cycloisomerase 2 family.</text>
</comment>
<dbReference type="PANTHER" id="PTHR30344:SF1">
    <property type="entry name" value="6-PHOSPHOGLUCONOLACTONASE"/>
    <property type="match status" value="1"/>
</dbReference>
<dbReference type="PANTHER" id="PTHR30344">
    <property type="entry name" value="6-PHOSPHOGLUCONOLACTONASE-RELATED"/>
    <property type="match status" value="1"/>
</dbReference>
<gene>
    <name evidence="3" type="ORF">DVK44_35900</name>
</gene>
<evidence type="ECO:0000256" key="1">
    <source>
        <dbReference type="ARBA" id="ARBA00001935"/>
    </source>
</evidence>
<dbReference type="AlphaFoldDB" id="A0A345HZR5"/>
<evidence type="ECO:0000256" key="2">
    <source>
        <dbReference type="ARBA" id="ARBA00005564"/>
    </source>
</evidence>
<dbReference type="InterPro" id="IPR015943">
    <property type="entry name" value="WD40/YVTN_repeat-like_dom_sf"/>
</dbReference>
<evidence type="ECO:0000313" key="3">
    <source>
        <dbReference type="EMBL" id="AXG82189.1"/>
    </source>
</evidence>
<dbReference type="Pfam" id="PF10282">
    <property type="entry name" value="Lactonase"/>
    <property type="match status" value="2"/>
</dbReference>
<dbReference type="PROSITE" id="PS51318">
    <property type="entry name" value="TAT"/>
    <property type="match status" value="1"/>
</dbReference>
<evidence type="ECO:0000313" key="4">
    <source>
        <dbReference type="Proteomes" id="UP000253868"/>
    </source>
</evidence>
<dbReference type="InterPro" id="IPR006311">
    <property type="entry name" value="TAT_signal"/>
</dbReference>
<dbReference type="EMBL" id="CP031194">
    <property type="protein sequence ID" value="AXG82189.1"/>
    <property type="molecule type" value="Genomic_DNA"/>
</dbReference>
<organism evidence="3 4">
    <name type="scientific">Streptomyces paludis</name>
    <dbReference type="NCBI Taxonomy" id="2282738"/>
    <lineage>
        <taxon>Bacteria</taxon>
        <taxon>Bacillati</taxon>
        <taxon>Actinomycetota</taxon>
        <taxon>Actinomycetes</taxon>
        <taxon>Kitasatosporales</taxon>
        <taxon>Streptomycetaceae</taxon>
        <taxon>Streptomyces</taxon>
    </lineage>
</organism>
<accession>A0A345HZR5</accession>
<evidence type="ECO:0008006" key="5">
    <source>
        <dbReference type="Google" id="ProtNLM"/>
    </source>
</evidence>
<dbReference type="OrthoDB" id="9790815at2"/>
<proteinExistence type="inferred from homology"/>
<dbReference type="InterPro" id="IPR011045">
    <property type="entry name" value="N2O_reductase_N"/>
</dbReference>
<protein>
    <recommendedName>
        <fullName evidence="5">Lactonase family protein</fullName>
    </recommendedName>
</protein>
<dbReference type="KEGG" id="spad:DVK44_35900"/>
<keyword evidence="4" id="KW-1185">Reference proteome</keyword>
<reference evidence="4" key="1">
    <citation type="submission" date="2018-07" db="EMBL/GenBank/DDBJ databases">
        <authorList>
            <person name="Zhao J."/>
        </authorList>
    </citation>
    <scope>NUCLEOTIDE SEQUENCE [LARGE SCALE GENOMIC DNA]</scope>
    <source>
        <strain evidence="4">GSSD-12</strain>
    </source>
</reference>
<sequence>MSHLSRRAFVQGSGIAVGSAFLASPTSARAADSSAGAAGRRLFAYVGFGTEDWNGGPTGGGIKVFRVNMTDGSLSPVSETGPDVADMNCDGICTSADGRFVYGTNRTTAQHSIPGYGGGVYAFRVNSADGSLKHTETVHSMGANPSAVLVDSTNSRLIASNRGAINRVTLIAQKRGKWVIERPTDDATVTLFPLGADRSIGDPLDVATFPEGMVPGSEQLRPQDLGATSMVQNGPACHGMALDSTERWLIATDNGYDHIYVYPHGPRSRRLTGKAYPVAAGSGPRHVATHPKAPFFFVTNEWSPSISAFQLNERTGAVRHIQTIGVSADNLNPGTYDGSVFAYDGPSPSDIRVHPNGRFVYASTRRIHSAQGGSDTITSYAFDQGTGRLKLVDEIETGGKMQREFNIEPSGTFLFACNQNSNNVTTFALDGRTGKMRQVATTHVPRATVISFASL</sequence>